<dbReference type="EMBL" id="QBLH01003874">
    <property type="protein sequence ID" value="TGZ32371.1"/>
    <property type="molecule type" value="Genomic_DNA"/>
</dbReference>
<sequence>MSPIVVAAQPQRSAVLKYCDHLHGKWYFSEVRAIFSRRYLLQNMAIEIFLASRTSILFAFSDQATVKKMIKALPRVGVGIKYGIPQTR</sequence>
<dbReference type="GO" id="GO:0008104">
    <property type="term" value="P:intracellular protein localization"/>
    <property type="evidence" value="ECO:0007669"/>
    <property type="project" value="TreeGrafter"/>
</dbReference>
<name>A0A4S2JAG3_9HYME</name>
<dbReference type="Pfam" id="PF14844">
    <property type="entry name" value="PH_BEACH"/>
    <property type="match status" value="1"/>
</dbReference>
<dbReference type="PANTHER" id="PTHR13743">
    <property type="entry name" value="BEIGE/BEACH-RELATED"/>
    <property type="match status" value="1"/>
</dbReference>
<dbReference type="GO" id="GO:0019901">
    <property type="term" value="F:protein kinase binding"/>
    <property type="evidence" value="ECO:0007669"/>
    <property type="project" value="TreeGrafter"/>
</dbReference>
<evidence type="ECO:0000259" key="1">
    <source>
        <dbReference type="PROSITE" id="PS51783"/>
    </source>
</evidence>
<dbReference type="Proteomes" id="UP000310200">
    <property type="component" value="Unassembled WGS sequence"/>
</dbReference>
<dbReference type="AlphaFoldDB" id="A0A4S2JAG3"/>
<dbReference type="STRING" id="300112.A0A4S2JAG3"/>
<organism evidence="2 3">
    <name type="scientific">Temnothorax longispinosus</name>
    <dbReference type="NCBI Taxonomy" id="300112"/>
    <lineage>
        <taxon>Eukaryota</taxon>
        <taxon>Metazoa</taxon>
        <taxon>Ecdysozoa</taxon>
        <taxon>Arthropoda</taxon>
        <taxon>Hexapoda</taxon>
        <taxon>Insecta</taxon>
        <taxon>Pterygota</taxon>
        <taxon>Neoptera</taxon>
        <taxon>Endopterygota</taxon>
        <taxon>Hymenoptera</taxon>
        <taxon>Apocrita</taxon>
        <taxon>Aculeata</taxon>
        <taxon>Formicoidea</taxon>
        <taxon>Formicidae</taxon>
        <taxon>Myrmicinae</taxon>
        <taxon>Temnothorax</taxon>
    </lineage>
</organism>
<keyword evidence="3" id="KW-1185">Reference proteome</keyword>
<proteinExistence type="predicted"/>
<reference evidence="2 3" key="1">
    <citation type="journal article" date="2019" name="Philos. Trans. R. Soc. Lond., B, Biol. Sci.">
        <title>Ant behaviour and brain gene expression of defending hosts depend on the ecological success of the intruding social parasite.</title>
        <authorList>
            <person name="Kaur R."/>
            <person name="Stoldt M."/>
            <person name="Jongepier E."/>
            <person name="Feldmeyer B."/>
            <person name="Menzel F."/>
            <person name="Bornberg-Bauer E."/>
            <person name="Foitzik S."/>
        </authorList>
    </citation>
    <scope>NUCLEOTIDE SEQUENCE [LARGE SCALE GENOMIC DNA]</scope>
    <source>
        <tissue evidence="2">Whole body</tissue>
    </source>
</reference>
<dbReference type="SUPFAM" id="SSF50729">
    <property type="entry name" value="PH domain-like"/>
    <property type="match status" value="1"/>
</dbReference>
<feature type="domain" description="BEACH-type PH" evidence="1">
    <location>
        <begin position="1"/>
        <end position="74"/>
    </location>
</feature>
<protein>
    <recommendedName>
        <fullName evidence="1">BEACH-type PH domain-containing protein</fullName>
    </recommendedName>
</protein>
<dbReference type="InterPro" id="IPR023362">
    <property type="entry name" value="PH-BEACH_dom"/>
</dbReference>
<comment type="caution">
    <text evidence="2">The sequence shown here is derived from an EMBL/GenBank/DDBJ whole genome shotgun (WGS) entry which is preliminary data.</text>
</comment>
<dbReference type="PROSITE" id="PS51783">
    <property type="entry name" value="PH_BEACH"/>
    <property type="match status" value="1"/>
</dbReference>
<accession>A0A4S2JAG3</accession>
<dbReference type="Gene3D" id="2.30.29.30">
    <property type="entry name" value="Pleckstrin-homology domain (PH domain)/Phosphotyrosine-binding domain (PTB)"/>
    <property type="match status" value="1"/>
</dbReference>
<dbReference type="InterPro" id="IPR011993">
    <property type="entry name" value="PH-like_dom_sf"/>
</dbReference>
<gene>
    <name evidence="2" type="ORF">DBV15_07434</name>
</gene>
<dbReference type="PANTHER" id="PTHR13743:SF162">
    <property type="entry name" value="NEUROBEACHIN"/>
    <property type="match status" value="1"/>
</dbReference>
<dbReference type="GO" id="GO:0016020">
    <property type="term" value="C:membrane"/>
    <property type="evidence" value="ECO:0007669"/>
    <property type="project" value="TreeGrafter"/>
</dbReference>
<evidence type="ECO:0000313" key="2">
    <source>
        <dbReference type="EMBL" id="TGZ32371.1"/>
    </source>
</evidence>
<evidence type="ECO:0000313" key="3">
    <source>
        <dbReference type="Proteomes" id="UP000310200"/>
    </source>
</evidence>
<dbReference type="GO" id="GO:0005829">
    <property type="term" value="C:cytosol"/>
    <property type="evidence" value="ECO:0007669"/>
    <property type="project" value="TreeGrafter"/>
</dbReference>
<dbReference type="InterPro" id="IPR050865">
    <property type="entry name" value="BEACH_Domain"/>
</dbReference>